<dbReference type="PROSITE" id="PS51719">
    <property type="entry name" value="G_SEPTIN"/>
    <property type="match status" value="1"/>
</dbReference>
<reference evidence="4" key="1">
    <citation type="journal article" date="2006" name="PLoS Biol.">
        <title>Macronuclear genome sequence of the ciliate Tetrahymena thermophila, a model eukaryote.</title>
        <authorList>
            <person name="Eisen J.A."/>
            <person name="Coyne R.S."/>
            <person name="Wu M."/>
            <person name="Wu D."/>
            <person name="Thiagarajan M."/>
            <person name="Wortman J.R."/>
            <person name="Badger J.H."/>
            <person name="Ren Q."/>
            <person name="Amedeo P."/>
            <person name="Jones K.M."/>
            <person name="Tallon L.J."/>
            <person name="Delcher A.L."/>
            <person name="Salzberg S.L."/>
            <person name="Silva J.C."/>
            <person name="Haas B.J."/>
            <person name="Majoros W.H."/>
            <person name="Farzad M."/>
            <person name="Carlton J.M."/>
            <person name="Smith R.K. Jr."/>
            <person name="Garg J."/>
            <person name="Pearlman R.E."/>
            <person name="Karrer K.M."/>
            <person name="Sun L."/>
            <person name="Manning G."/>
            <person name="Elde N.C."/>
            <person name="Turkewitz A.P."/>
            <person name="Asai D.J."/>
            <person name="Wilkes D.E."/>
            <person name="Wang Y."/>
            <person name="Cai H."/>
            <person name="Collins K."/>
            <person name="Stewart B.A."/>
            <person name="Lee S.R."/>
            <person name="Wilamowska K."/>
            <person name="Weinberg Z."/>
            <person name="Ruzzo W.L."/>
            <person name="Wloga D."/>
            <person name="Gaertig J."/>
            <person name="Frankel J."/>
            <person name="Tsao C.-C."/>
            <person name="Gorovsky M.A."/>
            <person name="Keeling P.J."/>
            <person name="Waller R.F."/>
            <person name="Patron N.J."/>
            <person name="Cherry J.M."/>
            <person name="Stover N.A."/>
            <person name="Krieger C.J."/>
            <person name="del Toro C."/>
            <person name="Ryder H.F."/>
            <person name="Williamson S.C."/>
            <person name="Barbeau R.A."/>
            <person name="Hamilton E.P."/>
            <person name="Orias E."/>
        </authorList>
    </citation>
    <scope>NUCLEOTIDE SEQUENCE [LARGE SCALE GENOMIC DNA]</scope>
    <source>
        <strain evidence="4">SB210</strain>
    </source>
</reference>
<evidence type="ECO:0000259" key="2">
    <source>
        <dbReference type="PROSITE" id="PS51719"/>
    </source>
</evidence>
<dbReference type="InParanoid" id="I7M2Q5"/>
<dbReference type="GeneID" id="7829740"/>
<dbReference type="RefSeq" id="XP_001021348.2">
    <property type="nucleotide sequence ID" value="XM_001021348.3"/>
</dbReference>
<dbReference type="EMBL" id="GG662605">
    <property type="protein sequence ID" value="EAS01103.2"/>
    <property type="molecule type" value="Genomic_DNA"/>
</dbReference>
<gene>
    <name evidence="3" type="ORF">TTHERM_00316560</name>
</gene>
<dbReference type="SUPFAM" id="SSF52540">
    <property type="entry name" value="P-loop containing nucleoside triphosphate hydrolases"/>
    <property type="match status" value="1"/>
</dbReference>
<comment type="similarity">
    <text evidence="1">Belongs to the TRAFAC class TrmE-Era-EngA-EngB-Septin-like GTPase superfamily. Septin GTPase family.</text>
</comment>
<dbReference type="PANTHER" id="PTHR18884">
    <property type="entry name" value="SEPTIN"/>
    <property type="match status" value="1"/>
</dbReference>
<dbReference type="AlphaFoldDB" id="I7M2Q5"/>
<sequence length="560" mass="64913">MDNQRVPFPTKATNNPNQFFSAFERNQNNRNNPYNLDESGEQIFNRTFTRSIESSHWDNDNSNLLADLEELDQIKQKQADQRNSNKNDFSKLDKQYLNEMLQQQQKKIGNILEVSSPQKSSPQIPQKQENTFFPDQDLKFKKQTSQKRSALQGSFNMFHGKDDNRLGETLISEYVSEDFHSQHNSPLKELVITQTQVGGNNQNNPSYLHTNQNQNQLSVLISQQEDNAQSTSHVHNEQSVLSILKEHELEKPVYINVMVAGAQGLGKSTFIDAFLNKKFHKEQPDVIRPKTEEIVEVTGIRTENKIKLHLNMIDTPGYSEETNIDEWIDKIIKHIVGKFENYKLFEDKLIEDIKSVQQEDDKDCRVHVCLYFIQGRSISKFDQKAILKLQEHVSIIPILAKGDTYMIEEVKQIKQNIIKDAHDNKISFFDCEAPLKNDKERLQKLRNGPFGHSPPFLMISSVQKIEIEKQKIYARKYPWGICKIEDPEHSDFLLLYQLLIGYFIADLKKLTDIIYKQYLKKKKKQIKEEKKNKQNQKLIGGGVALAIAGLLGFIKYQAIK</sequence>
<dbReference type="KEGG" id="tet:TTHERM_00316560"/>
<dbReference type="InterPro" id="IPR030379">
    <property type="entry name" value="G_SEPTIN_dom"/>
</dbReference>
<dbReference type="Pfam" id="PF00735">
    <property type="entry name" value="Septin"/>
    <property type="match status" value="1"/>
</dbReference>
<organism evidence="3 4">
    <name type="scientific">Tetrahymena thermophila (strain SB210)</name>
    <dbReference type="NCBI Taxonomy" id="312017"/>
    <lineage>
        <taxon>Eukaryota</taxon>
        <taxon>Sar</taxon>
        <taxon>Alveolata</taxon>
        <taxon>Ciliophora</taxon>
        <taxon>Intramacronucleata</taxon>
        <taxon>Oligohymenophorea</taxon>
        <taxon>Hymenostomatida</taxon>
        <taxon>Tetrahymenina</taxon>
        <taxon>Tetrahymenidae</taxon>
        <taxon>Tetrahymena</taxon>
    </lineage>
</organism>
<dbReference type="eggNOG" id="KOG2655">
    <property type="taxonomic scope" value="Eukaryota"/>
</dbReference>
<keyword evidence="1" id="KW-0342">GTP-binding</keyword>
<dbReference type="Gene3D" id="3.40.50.300">
    <property type="entry name" value="P-loop containing nucleotide triphosphate hydrolases"/>
    <property type="match status" value="1"/>
</dbReference>
<dbReference type="STRING" id="312017.I7M2Q5"/>
<keyword evidence="1" id="KW-0547">Nucleotide-binding</keyword>
<protein>
    <submittedName>
        <fullName evidence="3">Septin protein</fullName>
    </submittedName>
</protein>
<name>I7M2Q5_TETTS</name>
<proteinExistence type="inferred from homology"/>
<dbReference type="OrthoDB" id="416553at2759"/>
<evidence type="ECO:0000313" key="4">
    <source>
        <dbReference type="Proteomes" id="UP000009168"/>
    </source>
</evidence>
<dbReference type="HOGENOM" id="CLU_487074_0_0_1"/>
<evidence type="ECO:0000313" key="3">
    <source>
        <dbReference type="EMBL" id="EAS01103.2"/>
    </source>
</evidence>
<keyword evidence="4" id="KW-1185">Reference proteome</keyword>
<dbReference type="GO" id="GO:0005525">
    <property type="term" value="F:GTP binding"/>
    <property type="evidence" value="ECO:0007669"/>
    <property type="project" value="UniProtKB-KW"/>
</dbReference>
<accession>I7M2Q5</accession>
<dbReference type="InterPro" id="IPR027417">
    <property type="entry name" value="P-loop_NTPase"/>
</dbReference>
<feature type="domain" description="Septin-type G" evidence="2">
    <location>
        <begin position="251"/>
        <end position="526"/>
    </location>
</feature>
<dbReference type="Proteomes" id="UP000009168">
    <property type="component" value="Unassembled WGS sequence"/>
</dbReference>
<evidence type="ECO:0000256" key="1">
    <source>
        <dbReference type="RuleBase" id="RU004560"/>
    </source>
</evidence>